<evidence type="ECO:0000259" key="1">
    <source>
        <dbReference type="Pfam" id="PF13575"/>
    </source>
</evidence>
<dbReference type="AlphaFoldDB" id="A0A5B8HJG6"/>
<evidence type="ECO:0000313" key="3">
    <source>
        <dbReference type="Proteomes" id="UP000320591"/>
    </source>
</evidence>
<proteinExistence type="predicted"/>
<dbReference type="EMBL" id="CP042220">
    <property type="protein sequence ID" value="QDX29359.1"/>
    <property type="molecule type" value="Genomic_DNA"/>
</dbReference>
<dbReference type="STRING" id="568768.GCA_000406125_02766"/>
<name>A0A5B8HJG6_9GAMM</name>
<feature type="domain" description="Lantibiotic biosynthesis protein dehydration" evidence="1">
    <location>
        <begin position="4"/>
        <end position="353"/>
    </location>
</feature>
<protein>
    <submittedName>
        <fullName evidence="2">DUF4135 domain-containing protein</fullName>
    </submittedName>
</protein>
<keyword evidence="3" id="KW-1185">Reference proteome</keyword>
<organism evidence="2 3">
    <name type="scientific">Dickeya poaceiphila</name>
    <dbReference type="NCBI Taxonomy" id="568768"/>
    <lineage>
        <taxon>Bacteria</taxon>
        <taxon>Pseudomonadati</taxon>
        <taxon>Pseudomonadota</taxon>
        <taxon>Gammaproteobacteria</taxon>
        <taxon>Enterobacterales</taxon>
        <taxon>Pectobacteriaceae</taxon>
        <taxon>Dickeya</taxon>
    </lineage>
</organism>
<dbReference type="Proteomes" id="UP000320591">
    <property type="component" value="Chromosome"/>
</dbReference>
<sequence length="409" mass="47203">MDTLSLNICASTISNINNFLKRLSSDHTLLIDSFNCPPLNSPGKLATAAGDRHNNGEQPVILTLGKFKIVYKPRDSGIENTLNNICDIINLRKVCPKTLSMGTHLWQRFIENRELASKNDAKDVYRKYGNILALVDFLNINDCHFDNFIVDANNVWLIDPETSFQYFFDDGENFERSIYQTGLLQNPDVVINGLGHTSALTAVTSFFQSFTYPYAINDATENIQVRYERGFSRRTQNYPHYKGQPVPSREYIPDVIEGYADTFIKLKKNHSDIVEYIKIHINIKPRYLVRTTAYYLLVINKIISPNISLNIEEKLPILIDDFLRYPGAHPKFSDLISYETDCLLKYDIPIFHIDVNSRSLFDGNLNEFPDFFPITPIEQIDKYFSRNEEYLQRQQELISRSMNIVYDAA</sequence>
<dbReference type="OrthoDB" id="9148343at2"/>
<evidence type="ECO:0000313" key="2">
    <source>
        <dbReference type="EMBL" id="QDX29359.1"/>
    </source>
</evidence>
<dbReference type="Pfam" id="PF13575">
    <property type="entry name" value="DUF4135"/>
    <property type="match status" value="1"/>
</dbReference>
<dbReference type="InterPro" id="IPR025410">
    <property type="entry name" value="Lant_dehyd"/>
</dbReference>
<dbReference type="KEGG" id="dic:Dpoa569_0001108"/>
<accession>A0A5B8HJG6</accession>
<reference evidence="2 3" key="1">
    <citation type="journal article" date="2019" name="Environ. Microbiol.">
        <title>The phytopathogenic nature of Dickeya aquatica 174/2 and the dynamic early evolution of Dickeya pathogenicity.</title>
        <authorList>
            <person name="Duprey A."/>
            <person name="Taib N."/>
            <person name="Leonard S."/>
            <person name="Garin T."/>
            <person name="Flandrois J.P."/>
            <person name="Nasser W."/>
            <person name="Brochier-Armanet C."/>
            <person name="Reverchon S."/>
        </authorList>
    </citation>
    <scope>NUCLEOTIDE SEQUENCE [LARGE SCALE GENOMIC DNA]</scope>
    <source>
        <strain evidence="2 3">NCPPB 569</strain>
    </source>
</reference>
<gene>
    <name evidence="2" type="ORF">Dpoa569_0001108</name>
</gene>